<dbReference type="EMBL" id="FOLB01000005">
    <property type="protein sequence ID" value="SFC29677.1"/>
    <property type="molecule type" value="Genomic_DNA"/>
</dbReference>
<feature type="signal peptide" evidence="1">
    <location>
        <begin position="1"/>
        <end position="27"/>
    </location>
</feature>
<dbReference type="RefSeq" id="WP_175507611.1">
    <property type="nucleotide sequence ID" value="NZ_FOLB01000005.1"/>
</dbReference>
<dbReference type="AlphaFoldDB" id="A0A1I1I025"/>
<name>A0A1I1I025_9ACTN</name>
<reference evidence="2 3" key="1">
    <citation type="submission" date="2016-10" db="EMBL/GenBank/DDBJ databases">
        <authorList>
            <person name="de Groot N.N."/>
        </authorList>
    </citation>
    <scope>NUCLEOTIDE SEQUENCE [LARGE SCALE GENOMIC DNA]</scope>
    <source>
        <strain evidence="2 3">CGMCC 1.7056</strain>
    </source>
</reference>
<feature type="chain" id="PRO_5011629470" evidence="1">
    <location>
        <begin position="28"/>
        <end position="48"/>
    </location>
</feature>
<evidence type="ECO:0000256" key="1">
    <source>
        <dbReference type="SAM" id="SignalP"/>
    </source>
</evidence>
<sequence>MPRAISLGAAAMLAGAMLLGLPAAADAASHKAAPRTAGSAIEGERFTA</sequence>
<gene>
    <name evidence="2" type="ORF">SAMN04487968_10581</name>
</gene>
<accession>A0A1I1I025</accession>
<proteinExistence type="predicted"/>
<dbReference type="STRING" id="574651.SAMN04487968_10581"/>
<evidence type="ECO:0000313" key="2">
    <source>
        <dbReference type="EMBL" id="SFC29677.1"/>
    </source>
</evidence>
<evidence type="ECO:0000313" key="3">
    <source>
        <dbReference type="Proteomes" id="UP000198832"/>
    </source>
</evidence>
<dbReference type="Proteomes" id="UP000198832">
    <property type="component" value="Unassembled WGS sequence"/>
</dbReference>
<keyword evidence="3" id="KW-1185">Reference proteome</keyword>
<keyword evidence="1" id="KW-0732">Signal</keyword>
<protein>
    <submittedName>
        <fullName evidence="2">Uncharacterized protein</fullName>
    </submittedName>
</protein>
<organism evidence="2 3">
    <name type="scientific">Nocardioides terrae</name>
    <dbReference type="NCBI Taxonomy" id="574651"/>
    <lineage>
        <taxon>Bacteria</taxon>
        <taxon>Bacillati</taxon>
        <taxon>Actinomycetota</taxon>
        <taxon>Actinomycetes</taxon>
        <taxon>Propionibacteriales</taxon>
        <taxon>Nocardioidaceae</taxon>
        <taxon>Nocardioides</taxon>
    </lineage>
</organism>